<dbReference type="SUPFAM" id="SSF47384">
    <property type="entry name" value="Homodimeric domain of signal transducing histidine kinase"/>
    <property type="match status" value="1"/>
</dbReference>
<dbReference type="InterPro" id="IPR036890">
    <property type="entry name" value="HATPase_C_sf"/>
</dbReference>
<dbReference type="FunFam" id="3.30.565.10:FF:000006">
    <property type="entry name" value="Sensor histidine kinase WalK"/>
    <property type="match status" value="1"/>
</dbReference>
<dbReference type="InterPro" id="IPR004358">
    <property type="entry name" value="Sig_transdc_His_kin-like_C"/>
</dbReference>
<evidence type="ECO:0000256" key="3">
    <source>
        <dbReference type="ARBA" id="ARBA00012438"/>
    </source>
</evidence>
<evidence type="ECO:0000313" key="11">
    <source>
        <dbReference type="Proteomes" id="UP000823927"/>
    </source>
</evidence>
<sequence>MENKRKHTMNPFIRTVVFFAILLVLLLAGFIGLRFLIFSIPEPEGLSPASWPATFADNFSLWMSEKDGELAIDDIGLERLDSYGLWLQVIDESGQEVFSQNKPETVPQSYTASQLVSAEDGADTEEYTVYTGTFSQNGCTWSYFVGFPYAIGETVIYYNGEVVSRLQPLAKGLILAGLLCIGLLILGYGLWLSRKLSMISLGIRDLSLRTYKPVKEKGVFKNIYQALNKIDGDIRRSDKLAAETDQARNEWIANITHDLKTPLSPIKGYGELLAEHPETEAKNARAYGTIILKNVRHTEALINDLKLTYQLDSGTLPCHFQEVELVRYIRELVIDMINDPAFSKRNVSFDSDAAEVIHSIDPQLFRRALQNLITNALVHNPEDTAVEISIQSRMDDQVHIFIRDNGVGMEKDEIEKLFSRYYRGTNTREKSEGTGLGLAIARQIITLHGGEITVKSQPGKGTEFKISI</sequence>
<feature type="domain" description="Histidine kinase" evidence="9">
    <location>
        <begin position="254"/>
        <end position="468"/>
    </location>
</feature>
<dbReference type="SMART" id="SM00388">
    <property type="entry name" value="HisKA"/>
    <property type="match status" value="1"/>
</dbReference>
<evidence type="ECO:0000256" key="2">
    <source>
        <dbReference type="ARBA" id="ARBA00004370"/>
    </source>
</evidence>
<dbReference type="InterPro" id="IPR005467">
    <property type="entry name" value="His_kinase_dom"/>
</dbReference>
<dbReference type="CDD" id="cd00082">
    <property type="entry name" value="HisKA"/>
    <property type="match status" value="1"/>
</dbReference>
<dbReference type="SMART" id="SM00387">
    <property type="entry name" value="HATPase_c"/>
    <property type="match status" value="1"/>
</dbReference>
<dbReference type="PANTHER" id="PTHR43711">
    <property type="entry name" value="TWO-COMPONENT HISTIDINE KINASE"/>
    <property type="match status" value="1"/>
</dbReference>
<reference evidence="10" key="1">
    <citation type="submission" date="2020-10" db="EMBL/GenBank/DDBJ databases">
        <authorList>
            <person name="Gilroy R."/>
        </authorList>
    </citation>
    <scope>NUCLEOTIDE SEQUENCE</scope>
    <source>
        <strain evidence="10">CHK178-757</strain>
    </source>
</reference>
<keyword evidence="8" id="KW-0812">Transmembrane</keyword>
<comment type="catalytic activity">
    <reaction evidence="1">
        <text>ATP + protein L-histidine = ADP + protein N-phospho-L-histidine.</text>
        <dbReference type="EC" id="2.7.13.3"/>
    </reaction>
</comment>
<keyword evidence="4" id="KW-0597">Phosphoprotein</keyword>
<dbReference type="Pfam" id="PF02518">
    <property type="entry name" value="HATPase_c"/>
    <property type="match status" value="1"/>
</dbReference>
<evidence type="ECO:0000256" key="7">
    <source>
        <dbReference type="ARBA" id="ARBA00023012"/>
    </source>
</evidence>
<name>A0A9D1F4I1_9FIRM</name>
<dbReference type="InterPro" id="IPR050736">
    <property type="entry name" value="Sensor_HK_Regulatory"/>
</dbReference>
<dbReference type="InterPro" id="IPR003661">
    <property type="entry name" value="HisK_dim/P_dom"/>
</dbReference>
<dbReference type="Gene3D" id="1.10.287.130">
    <property type="match status" value="1"/>
</dbReference>
<proteinExistence type="predicted"/>
<comment type="subcellular location">
    <subcellularLocation>
        <location evidence="2">Membrane</location>
    </subcellularLocation>
</comment>
<feature type="transmembrane region" description="Helical" evidence="8">
    <location>
        <begin position="172"/>
        <end position="191"/>
    </location>
</feature>
<dbReference type="Pfam" id="PF00512">
    <property type="entry name" value="HisKA"/>
    <property type="match status" value="1"/>
</dbReference>
<dbReference type="PRINTS" id="PR00344">
    <property type="entry name" value="BCTRLSENSOR"/>
</dbReference>
<dbReference type="GO" id="GO:0000155">
    <property type="term" value="F:phosphorelay sensor kinase activity"/>
    <property type="evidence" value="ECO:0007669"/>
    <property type="project" value="InterPro"/>
</dbReference>
<dbReference type="SUPFAM" id="SSF55874">
    <property type="entry name" value="ATPase domain of HSP90 chaperone/DNA topoisomerase II/histidine kinase"/>
    <property type="match status" value="1"/>
</dbReference>
<evidence type="ECO:0000313" key="10">
    <source>
        <dbReference type="EMBL" id="HIS47199.1"/>
    </source>
</evidence>
<dbReference type="AlphaFoldDB" id="A0A9D1F4I1"/>
<reference evidence="10" key="2">
    <citation type="journal article" date="2021" name="PeerJ">
        <title>Extensive microbial diversity within the chicken gut microbiome revealed by metagenomics and culture.</title>
        <authorList>
            <person name="Gilroy R."/>
            <person name="Ravi A."/>
            <person name="Getino M."/>
            <person name="Pursley I."/>
            <person name="Horton D.L."/>
            <person name="Alikhan N.F."/>
            <person name="Baker D."/>
            <person name="Gharbi K."/>
            <person name="Hall N."/>
            <person name="Watson M."/>
            <person name="Adriaenssens E.M."/>
            <person name="Foster-Nyarko E."/>
            <person name="Jarju S."/>
            <person name="Secka A."/>
            <person name="Antonio M."/>
            <person name="Oren A."/>
            <person name="Chaudhuri R.R."/>
            <person name="La Ragione R."/>
            <person name="Hildebrand F."/>
            <person name="Pallen M.J."/>
        </authorList>
    </citation>
    <scope>NUCLEOTIDE SEQUENCE</scope>
    <source>
        <strain evidence="10">CHK178-757</strain>
    </source>
</reference>
<dbReference type="PROSITE" id="PS50109">
    <property type="entry name" value="HIS_KIN"/>
    <property type="match status" value="1"/>
</dbReference>
<dbReference type="InterPro" id="IPR036097">
    <property type="entry name" value="HisK_dim/P_sf"/>
</dbReference>
<keyword evidence="8" id="KW-1133">Transmembrane helix</keyword>
<dbReference type="GO" id="GO:0016020">
    <property type="term" value="C:membrane"/>
    <property type="evidence" value="ECO:0007669"/>
    <property type="project" value="UniProtKB-SubCell"/>
</dbReference>
<dbReference type="EMBL" id="DVIT01000025">
    <property type="protein sequence ID" value="HIS47199.1"/>
    <property type="molecule type" value="Genomic_DNA"/>
</dbReference>
<evidence type="ECO:0000256" key="6">
    <source>
        <dbReference type="ARBA" id="ARBA00022777"/>
    </source>
</evidence>
<dbReference type="CDD" id="cd00075">
    <property type="entry name" value="HATPase"/>
    <property type="match status" value="1"/>
</dbReference>
<keyword evidence="5" id="KW-0808">Transferase</keyword>
<gene>
    <name evidence="10" type="ORF">IAB46_06515</name>
</gene>
<dbReference type="PANTHER" id="PTHR43711:SF31">
    <property type="entry name" value="HISTIDINE KINASE"/>
    <property type="match status" value="1"/>
</dbReference>
<evidence type="ECO:0000256" key="4">
    <source>
        <dbReference type="ARBA" id="ARBA00022553"/>
    </source>
</evidence>
<evidence type="ECO:0000256" key="5">
    <source>
        <dbReference type="ARBA" id="ARBA00022679"/>
    </source>
</evidence>
<feature type="transmembrane region" description="Helical" evidence="8">
    <location>
        <begin position="12"/>
        <end position="37"/>
    </location>
</feature>
<evidence type="ECO:0000259" key="9">
    <source>
        <dbReference type="PROSITE" id="PS50109"/>
    </source>
</evidence>
<keyword evidence="7" id="KW-0902">Two-component regulatory system</keyword>
<keyword evidence="8" id="KW-0472">Membrane</keyword>
<accession>A0A9D1F4I1</accession>
<evidence type="ECO:0000256" key="8">
    <source>
        <dbReference type="SAM" id="Phobius"/>
    </source>
</evidence>
<keyword evidence="6 10" id="KW-0418">Kinase</keyword>
<dbReference type="Gene3D" id="3.30.565.10">
    <property type="entry name" value="Histidine kinase-like ATPase, C-terminal domain"/>
    <property type="match status" value="1"/>
</dbReference>
<protein>
    <recommendedName>
        <fullName evidence="3">histidine kinase</fullName>
        <ecNumber evidence="3">2.7.13.3</ecNumber>
    </recommendedName>
</protein>
<dbReference type="Proteomes" id="UP000823927">
    <property type="component" value="Unassembled WGS sequence"/>
</dbReference>
<organism evidence="10 11">
    <name type="scientific">Candidatus Scybalocola faecigallinarum</name>
    <dbReference type="NCBI Taxonomy" id="2840941"/>
    <lineage>
        <taxon>Bacteria</taxon>
        <taxon>Bacillati</taxon>
        <taxon>Bacillota</taxon>
        <taxon>Clostridia</taxon>
        <taxon>Lachnospirales</taxon>
        <taxon>Lachnospiraceae</taxon>
        <taxon>Lachnospiraceae incertae sedis</taxon>
        <taxon>Candidatus Scybalocola (ex Gilroy et al. 2021)</taxon>
    </lineage>
</organism>
<dbReference type="EC" id="2.7.13.3" evidence="3"/>
<evidence type="ECO:0000256" key="1">
    <source>
        <dbReference type="ARBA" id="ARBA00000085"/>
    </source>
</evidence>
<dbReference type="InterPro" id="IPR003594">
    <property type="entry name" value="HATPase_dom"/>
</dbReference>
<comment type="caution">
    <text evidence="10">The sequence shown here is derived from an EMBL/GenBank/DDBJ whole genome shotgun (WGS) entry which is preliminary data.</text>
</comment>